<organism evidence="3 4">
    <name type="scientific">Sistotremastrum suecicum HHB10207 ss-3</name>
    <dbReference type="NCBI Taxonomy" id="1314776"/>
    <lineage>
        <taxon>Eukaryota</taxon>
        <taxon>Fungi</taxon>
        <taxon>Dikarya</taxon>
        <taxon>Basidiomycota</taxon>
        <taxon>Agaricomycotina</taxon>
        <taxon>Agaricomycetes</taxon>
        <taxon>Sistotremastrales</taxon>
        <taxon>Sistotremastraceae</taxon>
        <taxon>Sistotremastrum</taxon>
    </lineage>
</organism>
<dbReference type="EMBL" id="KV428011">
    <property type="protein sequence ID" value="KZT42805.1"/>
    <property type="molecule type" value="Genomic_DNA"/>
</dbReference>
<feature type="region of interest" description="Disordered" evidence="1">
    <location>
        <begin position="604"/>
        <end position="643"/>
    </location>
</feature>
<keyword evidence="4" id="KW-1185">Reference proteome</keyword>
<name>A0A166HKB8_9AGAM</name>
<evidence type="ECO:0000313" key="3">
    <source>
        <dbReference type="EMBL" id="KZT42805.1"/>
    </source>
</evidence>
<dbReference type="PANTHER" id="PTHR47369">
    <property type="entry name" value="BTB/POZ DOMAIN-CONTAINING PROTEIN"/>
    <property type="match status" value="1"/>
</dbReference>
<gene>
    <name evidence="3" type="ORF">SISSUDRAFT_1015346</name>
</gene>
<accession>A0A166HKB8</accession>
<proteinExistence type="predicted"/>
<feature type="region of interest" description="Disordered" evidence="1">
    <location>
        <begin position="223"/>
        <end position="246"/>
    </location>
</feature>
<dbReference type="InterPro" id="IPR000210">
    <property type="entry name" value="BTB/POZ_dom"/>
</dbReference>
<sequence length="779" mass="85070">MSPASLGSLQSHLYLSFLNGSTADVALHVSSTWDAVYYLHRVVLIQAGFFQSLFTSGFLESGGPSSSSPKEVKVRFPDSNITRPAFEICIARLYGGGPPLFAPPAFIPTHSVPLTPGLSMSNPYAKIPPGHQLASPRFLLSLLATSIYLSIPSTTSHAMSLILNSVGPRTVIRYLNFAIGQGMGSPDEDEPQSSSATGLEQVARHVVDKAESINESYSLLDESNVELEDATEDEQAQKIDPAESHSFDEHEHGIHYGLLSDKIGEACASWLARWGTDMLEYEEEDQAGWRPYDTNVIRAAERHRSNFPRIWRRGGLSAAWVRALLSSDEFWIRGEWERYQVARRIVELRRKEGVLEEEEREWRSLFDSAIYYCHLPLEQLVSLSSDISPSTKDPYVPLSTIQAAHWTQSLLRHHIMTGSSASQNLPPASPGSRDKDLGIGILSASILSGITSGDIPKDRPYWLVPSDASRRIGESTPATNNTSSLSTSMSMDQLFQRTLSSGPKTIQHPITSEANFFGIHTPSYDAESCVAMDASGASRWSPYPPFRFGAEFWDVESLKEKTRLHSHTVWYAGNLFNVYVQVVRKKGVQLGIYLHRQSSVDPIPPASAPAPLLSPRNERGPSPVRAPSIPISTSAPRFGSPPLSSPLPLSPRLLTQTISLPVAGTPSPRSSTPGGTPVTSSYITAQNAWSIPALAPVHAPLQPFRDPRSTIAAFFAISCPSGTGSSLTRFSSAPDSFPIGQSWGWKSSTLRSEEYLETADGHGAPREVSLRATIILGLV</sequence>
<dbReference type="SUPFAM" id="SSF54695">
    <property type="entry name" value="POZ domain"/>
    <property type="match status" value="1"/>
</dbReference>
<evidence type="ECO:0000256" key="1">
    <source>
        <dbReference type="SAM" id="MobiDB-lite"/>
    </source>
</evidence>
<dbReference type="Gene3D" id="3.30.710.10">
    <property type="entry name" value="Potassium Channel Kv1.1, Chain A"/>
    <property type="match status" value="1"/>
</dbReference>
<evidence type="ECO:0000313" key="4">
    <source>
        <dbReference type="Proteomes" id="UP000076798"/>
    </source>
</evidence>
<reference evidence="3 4" key="1">
    <citation type="journal article" date="2016" name="Mol. Biol. Evol.">
        <title>Comparative Genomics of Early-Diverging Mushroom-Forming Fungi Provides Insights into the Origins of Lignocellulose Decay Capabilities.</title>
        <authorList>
            <person name="Nagy L.G."/>
            <person name="Riley R."/>
            <person name="Tritt A."/>
            <person name="Adam C."/>
            <person name="Daum C."/>
            <person name="Floudas D."/>
            <person name="Sun H."/>
            <person name="Yadav J.S."/>
            <person name="Pangilinan J."/>
            <person name="Larsson K.H."/>
            <person name="Matsuura K."/>
            <person name="Barry K."/>
            <person name="Labutti K."/>
            <person name="Kuo R."/>
            <person name="Ohm R.A."/>
            <person name="Bhattacharya S.S."/>
            <person name="Shirouzu T."/>
            <person name="Yoshinaga Y."/>
            <person name="Martin F.M."/>
            <person name="Grigoriev I.V."/>
            <person name="Hibbett D.S."/>
        </authorList>
    </citation>
    <scope>NUCLEOTIDE SEQUENCE [LARGE SCALE GENOMIC DNA]</scope>
    <source>
        <strain evidence="3 4">HHB10207 ss-3</strain>
    </source>
</reference>
<feature type="domain" description="BTB" evidence="2">
    <location>
        <begin position="23"/>
        <end position="96"/>
    </location>
</feature>
<dbReference type="OrthoDB" id="6359943at2759"/>
<feature type="compositionally biased region" description="Acidic residues" evidence="1">
    <location>
        <begin position="223"/>
        <end position="234"/>
    </location>
</feature>
<evidence type="ECO:0000259" key="2">
    <source>
        <dbReference type="PROSITE" id="PS50097"/>
    </source>
</evidence>
<dbReference type="PROSITE" id="PS50097">
    <property type="entry name" value="BTB"/>
    <property type="match status" value="1"/>
</dbReference>
<dbReference type="STRING" id="1314776.A0A166HKB8"/>
<dbReference type="PANTHER" id="PTHR47369:SF1">
    <property type="entry name" value="BTB_POZ DOMAIN-CONTAINING PROTEIN"/>
    <property type="match status" value="1"/>
</dbReference>
<dbReference type="InterPro" id="IPR011333">
    <property type="entry name" value="SKP1/BTB/POZ_sf"/>
</dbReference>
<feature type="compositionally biased region" description="Basic and acidic residues" evidence="1">
    <location>
        <begin position="235"/>
        <end position="246"/>
    </location>
</feature>
<dbReference type="AlphaFoldDB" id="A0A166HKB8"/>
<protein>
    <recommendedName>
        <fullName evidence="2">BTB domain-containing protein</fullName>
    </recommendedName>
</protein>
<dbReference type="Proteomes" id="UP000076798">
    <property type="component" value="Unassembled WGS sequence"/>
</dbReference>